<keyword evidence="1" id="KW-0560">Oxidoreductase</keyword>
<accession>L9ZJ71</accession>
<comment type="caution">
    <text evidence="4">The sequence shown here is derived from an EMBL/GenBank/DDBJ whole genome shotgun (WGS) entry which is preliminary data.</text>
</comment>
<dbReference type="STRING" id="1227493.C483_18985"/>
<feature type="domain" description="FAD dependent oxidoreductase" evidence="3">
    <location>
        <begin position="3"/>
        <end position="355"/>
    </location>
</feature>
<name>L9ZJ71_9EURY</name>
<dbReference type="Proteomes" id="UP000011519">
    <property type="component" value="Unassembled WGS sequence"/>
</dbReference>
<dbReference type="OrthoDB" id="168391at2157"/>
<dbReference type="Gene3D" id="3.30.9.10">
    <property type="entry name" value="D-Amino Acid Oxidase, subunit A, domain 2"/>
    <property type="match status" value="1"/>
</dbReference>
<gene>
    <name evidence="4" type="ORF">C483_18985</name>
</gene>
<evidence type="ECO:0000313" key="5">
    <source>
        <dbReference type="Proteomes" id="UP000011519"/>
    </source>
</evidence>
<organism evidence="4 5">
    <name type="scientific">Natrialba hulunbeirensis JCM 10989</name>
    <dbReference type="NCBI Taxonomy" id="1227493"/>
    <lineage>
        <taxon>Archaea</taxon>
        <taxon>Methanobacteriati</taxon>
        <taxon>Methanobacteriota</taxon>
        <taxon>Stenosarchaea group</taxon>
        <taxon>Halobacteria</taxon>
        <taxon>Halobacteriales</taxon>
        <taxon>Natrialbaceae</taxon>
        <taxon>Natrialba</taxon>
    </lineage>
</organism>
<dbReference type="PANTHER" id="PTHR13847">
    <property type="entry name" value="SARCOSINE DEHYDROGENASE-RELATED"/>
    <property type="match status" value="1"/>
</dbReference>
<dbReference type="RefSeq" id="WP_006654916.1">
    <property type="nucleotide sequence ID" value="NZ_AOIM01000043.1"/>
</dbReference>
<protein>
    <submittedName>
        <fullName evidence="4">FAD dependent oxidoreductase</fullName>
    </submittedName>
</protein>
<dbReference type="Gene3D" id="3.50.50.60">
    <property type="entry name" value="FAD/NAD(P)-binding domain"/>
    <property type="match status" value="1"/>
</dbReference>
<dbReference type="InterPro" id="IPR006076">
    <property type="entry name" value="FAD-dep_OxRdtase"/>
</dbReference>
<keyword evidence="5" id="KW-1185">Reference proteome</keyword>
<evidence type="ECO:0000256" key="1">
    <source>
        <dbReference type="ARBA" id="ARBA00023002"/>
    </source>
</evidence>
<dbReference type="PANTHER" id="PTHR13847:SF287">
    <property type="entry name" value="FAD-DEPENDENT OXIDOREDUCTASE DOMAIN-CONTAINING PROTEIN 1"/>
    <property type="match status" value="1"/>
</dbReference>
<dbReference type="GO" id="GO:0005737">
    <property type="term" value="C:cytoplasm"/>
    <property type="evidence" value="ECO:0007669"/>
    <property type="project" value="TreeGrafter"/>
</dbReference>
<feature type="region of interest" description="Disordered" evidence="2">
    <location>
        <begin position="373"/>
        <end position="393"/>
    </location>
</feature>
<dbReference type="SUPFAM" id="SSF51905">
    <property type="entry name" value="FAD/NAD(P)-binding domain"/>
    <property type="match status" value="1"/>
</dbReference>
<proteinExistence type="predicted"/>
<dbReference type="AlphaFoldDB" id="L9ZJ71"/>
<dbReference type="Pfam" id="PF01266">
    <property type="entry name" value="DAO"/>
    <property type="match status" value="1"/>
</dbReference>
<sequence length="393" mass="41977">MNVVVIGGGIVGLASAYELAERGADVTVCEKGSIGSGSTERAAGGIRAQFSTPINVELSRESMRVWDEFDERFGTDIDYRKNGYLFLARNEETAAAFEDTVAMQNDCGVPSEILDPEEAREHCPGIDADKFVAATYSSTDGFADPHLALQAYSQAAAEAGADVRTKTPVVDVLRDNSGGEPRVTGVETPDERLEADTVVNAAGPWAREAAAMANVVLPITPKRRQIAIAEPETPVPETDPLTIDLDRGSYFRPERNGDALVGGHFAETDPARDPDGYTRSMDFEWAIDALEAAADWTSYFGPESAIKRGWAGLYAVTPDDNAIVEETIPGFITAAGFSGHGFQHAPALGQLVAELTLDGEPSLLEIEALSSTRFDSDDDDGGAAAERTERNVV</sequence>
<evidence type="ECO:0000259" key="3">
    <source>
        <dbReference type="Pfam" id="PF01266"/>
    </source>
</evidence>
<dbReference type="InterPro" id="IPR036188">
    <property type="entry name" value="FAD/NAD-bd_sf"/>
</dbReference>
<dbReference type="EMBL" id="AOIM01000043">
    <property type="protein sequence ID" value="ELY86525.1"/>
    <property type="molecule type" value="Genomic_DNA"/>
</dbReference>
<dbReference type="GO" id="GO:0016491">
    <property type="term" value="F:oxidoreductase activity"/>
    <property type="evidence" value="ECO:0007669"/>
    <property type="project" value="UniProtKB-KW"/>
</dbReference>
<reference evidence="4 5" key="1">
    <citation type="journal article" date="2014" name="PLoS Genet.">
        <title>Phylogenetically driven sequencing of extremely halophilic archaea reveals strategies for static and dynamic osmo-response.</title>
        <authorList>
            <person name="Becker E.A."/>
            <person name="Seitzer P.M."/>
            <person name="Tritt A."/>
            <person name="Larsen D."/>
            <person name="Krusor M."/>
            <person name="Yao A.I."/>
            <person name="Wu D."/>
            <person name="Madern D."/>
            <person name="Eisen J.A."/>
            <person name="Darling A.E."/>
            <person name="Facciotti M.T."/>
        </authorList>
    </citation>
    <scope>NUCLEOTIDE SEQUENCE [LARGE SCALE GENOMIC DNA]</scope>
    <source>
        <strain evidence="4 5">JCM 10989</strain>
    </source>
</reference>
<evidence type="ECO:0000313" key="4">
    <source>
        <dbReference type="EMBL" id="ELY86525.1"/>
    </source>
</evidence>
<evidence type="ECO:0000256" key="2">
    <source>
        <dbReference type="SAM" id="MobiDB-lite"/>
    </source>
</evidence>
<dbReference type="PATRIC" id="fig|1227493.4.peg.3819"/>